<evidence type="ECO:0000313" key="2">
    <source>
        <dbReference type="Proteomes" id="UP000277858"/>
    </source>
</evidence>
<proteinExistence type="predicted"/>
<dbReference type="Proteomes" id="UP000277858">
    <property type="component" value="Chromosome"/>
</dbReference>
<sequence>MNAIPTAANGGLLAYLLAALVLVAMAALSRPRCSVALDTPGPHKNNPGNVSILAESDVTGANPTPNKEKDMTETTRLYRLEVAYPAAALTTDGALDPDWVPDTFTPTEQVPAFYWPKTDRIYKSRSAATDRAALLRRYGCTVTILEATPAWENIPTANARRHRERTAATIRHSIDSVFTDRDQLGEAQA</sequence>
<keyword evidence="2" id="KW-1185">Reference proteome</keyword>
<accession>A0A448P190</accession>
<gene>
    <name evidence="1" type="ORF">NCTC13652_02142</name>
</gene>
<protein>
    <submittedName>
        <fullName evidence="1">Uncharacterized protein</fullName>
    </submittedName>
</protein>
<evidence type="ECO:0000313" key="1">
    <source>
        <dbReference type="EMBL" id="VEI03926.1"/>
    </source>
</evidence>
<dbReference type="RefSeq" id="WP_028703947.1">
    <property type="nucleotide sequence ID" value="NZ_LR134473.1"/>
</dbReference>
<dbReference type="STRING" id="1122997.GCA_000425285_02105"/>
<reference evidence="1 2" key="1">
    <citation type="submission" date="2018-12" db="EMBL/GenBank/DDBJ databases">
        <authorList>
            <consortium name="Pathogen Informatics"/>
        </authorList>
    </citation>
    <scope>NUCLEOTIDE SEQUENCE [LARGE SCALE GENOMIC DNA]</scope>
    <source>
        <strain evidence="1 2">NCTC13652</strain>
    </source>
</reference>
<name>A0A448P190_9ACTN</name>
<dbReference type="AlphaFoldDB" id="A0A448P190"/>
<organism evidence="1 2">
    <name type="scientific">Acidipropionibacterium jensenii</name>
    <dbReference type="NCBI Taxonomy" id="1749"/>
    <lineage>
        <taxon>Bacteria</taxon>
        <taxon>Bacillati</taxon>
        <taxon>Actinomycetota</taxon>
        <taxon>Actinomycetes</taxon>
        <taxon>Propionibacteriales</taxon>
        <taxon>Propionibacteriaceae</taxon>
        <taxon>Acidipropionibacterium</taxon>
    </lineage>
</organism>
<dbReference type="EMBL" id="LR134473">
    <property type="protein sequence ID" value="VEI03926.1"/>
    <property type="molecule type" value="Genomic_DNA"/>
</dbReference>
<dbReference type="OrthoDB" id="4480287at2"/>